<dbReference type="PANTHER" id="PTHR30562:SF1">
    <property type="entry name" value="UVRABC SYSTEM PROTEIN C"/>
    <property type="match status" value="1"/>
</dbReference>
<keyword evidence="5 6" id="KW-0234">DNA repair</keyword>
<keyword evidence="3 6" id="KW-0228">DNA excision</keyword>
<dbReference type="InterPro" id="IPR000305">
    <property type="entry name" value="GIY-YIG_endonuc"/>
</dbReference>
<dbReference type="InterPro" id="IPR010994">
    <property type="entry name" value="RuvA_2-like"/>
</dbReference>
<comment type="caution">
    <text evidence="11">The sequence shown here is derived from an EMBL/GenBank/DDBJ whole genome shotgun (WGS) entry which is preliminary data.</text>
</comment>
<dbReference type="Pfam" id="PF22920">
    <property type="entry name" value="UvrC_RNaseH"/>
    <property type="match status" value="1"/>
</dbReference>
<dbReference type="Gene3D" id="4.10.860.10">
    <property type="entry name" value="UVR domain"/>
    <property type="match status" value="1"/>
</dbReference>
<feature type="domain" description="UVR" evidence="8">
    <location>
        <begin position="208"/>
        <end position="243"/>
    </location>
</feature>
<keyword evidence="4 6" id="KW-0267">Excision nuclease</keyword>
<gene>
    <name evidence="6 11" type="primary">uvrC</name>
    <name evidence="11" type="ORF">POF43_010590</name>
</gene>
<feature type="compositionally biased region" description="Low complexity" evidence="7">
    <location>
        <begin position="521"/>
        <end position="531"/>
    </location>
</feature>
<dbReference type="NCBIfam" id="NF001824">
    <property type="entry name" value="PRK00558.1-5"/>
    <property type="match status" value="1"/>
</dbReference>
<evidence type="ECO:0000256" key="5">
    <source>
        <dbReference type="ARBA" id="ARBA00023204"/>
    </source>
</evidence>
<protein>
    <recommendedName>
        <fullName evidence="6">UvrABC system protein C</fullName>
        <shortName evidence="6">Protein UvrC</shortName>
    </recommendedName>
    <alternativeName>
        <fullName evidence="6">Excinuclease ABC subunit C</fullName>
    </alternativeName>
</protein>
<keyword evidence="11" id="KW-0378">Hydrolase</keyword>
<dbReference type="Gene3D" id="3.40.1440.10">
    <property type="entry name" value="GIY-YIG endonuclease"/>
    <property type="match status" value="1"/>
</dbReference>
<dbReference type="SUPFAM" id="SSF82771">
    <property type="entry name" value="GIY-YIG endonuclease"/>
    <property type="match status" value="1"/>
</dbReference>
<dbReference type="InterPro" id="IPR003583">
    <property type="entry name" value="Hlx-hairpin-Hlx_DNA-bd_motif"/>
</dbReference>
<organism evidence="11 12">
    <name type="scientific">Streptantibioticus silvisoli</name>
    <dbReference type="NCBI Taxonomy" id="2705255"/>
    <lineage>
        <taxon>Bacteria</taxon>
        <taxon>Bacillati</taxon>
        <taxon>Actinomycetota</taxon>
        <taxon>Actinomycetes</taxon>
        <taxon>Kitasatosporales</taxon>
        <taxon>Streptomycetaceae</taxon>
        <taxon>Streptantibioticus</taxon>
    </lineage>
</organism>
<keyword evidence="2 6" id="KW-0227">DNA damage</keyword>
<evidence type="ECO:0000259" key="9">
    <source>
        <dbReference type="PROSITE" id="PS50164"/>
    </source>
</evidence>
<dbReference type="PROSITE" id="PS50151">
    <property type="entry name" value="UVR"/>
    <property type="match status" value="1"/>
</dbReference>
<feature type="compositionally biased region" description="Basic and acidic residues" evidence="7">
    <location>
        <begin position="501"/>
        <end position="515"/>
    </location>
</feature>
<dbReference type="InterPro" id="IPR047296">
    <property type="entry name" value="GIY-YIG_UvrC_Cho"/>
</dbReference>
<feature type="region of interest" description="Disordered" evidence="7">
    <location>
        <begin position="470"/>
        <end position="560"/>
    </location>
</feature>
<keyword evidence="1 6" id="KW-0963">Cytoplasm</keyword>
<feature type="compositionally biased region" description="Low complexity" evidence="7">
    <location>
        <begin position="725"/>
        <end position="736"/>
    </location>
</feature>
<evidence type="ECO:0000256" key="6">
    <source>
        <dbReference type="HAMAP-Rule" id="MF_00203"/>
    </source>
</evidence>
<dbReference type="NCBIfam" id="TIGR00194">
    <property type="entry name" value="uvrC"/>
    <property type="match status" value="1"/>
</dbReference>
<dbReference type="InterPro" id="IPR004791">
    <property type="entry name" value="UvrC"/>
</dbReference>
<comment type="subunit">
    <text evidence="6">Interacts with UvrB in an incision complex.</text>
</comment>
<dbReference type="InterPro" id="IPR038476">
    <property type="entry name" value="UvrC_RNase_H_dom_sf"/>
</dbReference>
<dbReference type="EMBL" id="JAAGKO020000011">
    <property type="protein sequence ID" value="MDI5963150.1"/>
    <property type="molecule type" value="Genomic_DNA"/>
</dbReference>
<reference evidence="11 12" key="1">
    <citation type="submission" date="2023-05" db="EMBL/GenBank/DDBJ databases">
        <title>Streptantibioticus silvisoli sp. nov., acidotolerant actinomycetes 1 from pine litter.</title>
        <authorList>
            <person name="Swiecimska M."/>
            <person name="Golinska P."/>
            <person name="Sangal V."/>
            <person name="Wachnowicz B."/>
            <person name="Goodfellow M."/>
        </authorList>
    </citation>
    <scope>NUCLEOTIDE SEQUENCE [LARGE SCALE GENOMIC DNA]</scope>
    <source>
        <strain evidence="11 12">SL54</strain>
    </source>
</reference>
<dbReference type="InterPro" id="IPR001943">
    <property type="entry name" value="UVR_dom"/>
</dbReference>
<evidence type="ECO:0000313" key="11">
    <source>
        <dbReference type="EMBL" id="MDI5963150.1"/>
    </source>
</evidence>
<dbReference type="GO" id="GO:0016787">
    <property type="term" value="F:hydrolase activity"/>
    <property type="evidence" value="ECO:0007669"/>
    <property type="project" value="UniProtKB-KW"/>
</dbReference>
<feature type="compositionally biased region" description="Low complexity" evidence="7">
    <location>
        <begin position="771"/>
        <end position="788"/>
    </location>
</feature>
<evidence type="ECO:0000256" key="1">
    <source>
        <dbReference type="ARBA" id="ARBA00022490"/>
    </source>
</evidence>
<evidence type="ECO:0000259" key="10">
    <source>
        <dbReference type="PROSITE" id="PS50165"/>
    </source>
</evidence>
<dbReference type="Pfam" id="PF02151">
    <property type="entry name" value="UVR"/>
    <property type="match status" value="1"/>
</dbReference>
<name>A0ABT6VXC5_9ACTN</name>
<evidence type="ECO:0000313" key="12">
    <source>
        <dbReference type="Proteomes" id="UP001156398"/>
    </source>
</evidence>
<evidence type="ECO:0000259" key="8">
    <source>
        <dbReference type="PROSITE" id="PS50151"/>
    </source>
</evidence>
<dbReference type="Gene3D" id="3.30.420.340">
    <property type="entry name" value="UvrC, RNAse H endonuclease domain"/>
    <property type="match status" value="2"/>
</dbReference>
<dbReference type="InterPro" id="IPR036876">
    <property type="entry name" value="UVR_dom_sf"/>
</dbReference>
<comment type="similarity">
    <text evidence="6">Belongs to the UvrC family.</text>
</comment>
<dbReference type="InterPro" id="IPR050066">
    <property type="entry name" value="UvrABC_protein_C"/>
</dbReference>
<dbReference type="PROSITE" id="PS50165">
    <property type="entry name" value="UVRC"/>
    <property type="match status" value="1"/>
</dbReference>
<feature type="domain" description="GIY-YIG" evidence="9">
    <location>
        <begin position="16"/>
        <end position="95"/>
    </location>
</feature>
<feature type="compositionally biased region" description="Pro residues" evidence="7">
    <location>
        <begin position="789"/>
        <end position="807"/>
    </location>
</feature>
<dbReference type="Pfam" id="PF14520">
    <property type="entry name" value="HHH_5"/>
    <property type="match status" value="1"/>
</dbReference>
<sequence length="819" mass="88769">MADPSSYRPKPGQIPDSPGVYRFRDDHRRVIYVGKAKSLRQRLSSYFQDITNLHPRTATMVTTAASVEWTVVSTEVEALQLEYSWIKEYDPRFNVKYRDDKSYPSLAVTLNEEFPRVQVMRGPKRKGVRYFGPYAHAWAIRETVDLLLRVFPVRTCSAGVFKRSAQIGRPCLLGYIGKCSAPCVGRVTPQEHRELADEFCDFMAGRTGTYLRRLETGMREAASEMEYERAARLRDDIEALKRAMEKNAVVLTDATDADLIAVAEDELEAAVQIFHVRGGRVRGQRGWVTDKVEAVDTAGLVEHALVQLYGEERGDTVPKEVLVPVVPEPAEPIAEWLAERRGSQVSLRVPQRGDKKDLMATVQRNAQQGLALHKTKRASDLTTRSRALEEISQALGLDQAPLRIECFDISHLQGDDVVASMVVFEDGLARKSEYRRFQIKSFAGQDDVRSMHEVVSRRFRRYLREMQRDGEWPAAAGTGDAPGGPGDAVEGGAAGAGTGDHGGDHGDDRGEHAGDHSIVLDGPAGAVADGAGPDGDGPDGDGHELPSGPIDPDTGRPRKFAYPPQLLVVDGGQPQVAAARRALEELGIEDIAVCGLAKRLEEVWLPDETDPVILPRTSEGLYLLQRVRDEAHRFAIAYQRSKRTKALRSGALDAVPGLGETRRQALLKHFGSLKRLRAATVEQIREVPGVGRHTAEAVAAALAGAAPSAPAVNTATGEIMEEEGPATTTPETAAPDTVPPAAPTSAAPETTSDIRPTPANPDPDTPDPDTTPDTSGATTPDPSNTTTPAEPPAPRAVPYIPPAPQAPVPRDAGDGRSQA</sequence>
<dbReference type="InterPro" id="IPR001162">
    <property type="entry name" value="UvrC_RNase_H_dom"/>
</dbReference>
<keyword evidence="6" id="KW-0742">SOS response</keyword>
<dbReference type="InterPro" id="IPR035901">
    <property type="entry name" value="GIY-YIG_endonuc_sf"/>
</dbReference>
<dbReference type="Pfam" id="PF08459">
    <property type="entry name" value="UvrC_RNaseH_dom"/>
    <property type="match status" value="1"/>
</dbReference>
<proteinExistence type="inferred from homology"/>
<keyword evidence="12" id="KW-1185">Reference proteome</keyword>
<dbReference type="Gene3D" id="1.10.150.20">
    <property type="entry name" value="5' to 3' exonuclease, C-terminal subdomain"/>
    <property type="match status" value="1"/>
</dbReference>
<dbReference type="PROSITE" id="PS50164">
    <property type="entry name" value="GIY_YIG"/>
    <property type="match status" value="1"/>
</dbReference>
<dbReference type="CDD" id="cd10434">
    <property type="entry name" value="GIY-YIG_UvrC_Cho"/>
    <property type="match status" value="1"/>
</dbReference>
<dbReference type="Proteomes" id="UP001156398">
    <property type="component" value="Unassembled WGS sequence"/>
</dbReference>
<comment type="function">
    <text evidence="6">The UvrABC repair system catalyzes the recognition and processing of DNA lesions. UvrC both incises the 5' and 3' sides of the lesion. The N-terminal half is responsible for the 3' incision and the C-terminal half is responsible for the 5' incision.</text>
</comment>
<dbReference type="SMART" id="SM00278">
    <property type="entry name" value="HhH1"/>
    <property type="match status" value="2"/>
</dbReference>
<evidence type="ECO:0000256" key="4">
    <source>
        <dbReference type="ARBA" id="ARBA00022881"/>
    </source>
</evidence>
<evidence type="ECO:0000256" key="2">
    <source>
        <dbReference type="ARBA" id="ARBA00022763"/>
    </source>
</evidence>
<dbReference type="PANTHER" id="PTHR30562">
    <property type="entry name" value="UVRC/OXIDOREDUCTASE"/>
    <property type="match status" value="1"/>
</dbReference>
<evidence type="ECO:0000256" key="3">
    <source>
        <dbReference type="ARBA" id="ARBA00022769"/>
    </source>
</evidence>
<evidence type="ECO:0000256" key="7">
    <source>
        <dbReference type="SAM" id="MobiDB-lite"/>
    </source>
</evidence>
<accession>A0ABT6VXC5</accession>
<dbReference type="HAMAP" id="MF_00203">
    <property type="entry name" value="UvrC"/>
    <property type="match status" value="1"/>
</dbReference>
<comment type="subcellular location">
    <subcellularLocation>
        <location evidence="6">Cytoplasm</location>
    </subcellularLocation>
</comment>
<feature type="region of interest" description="Disordered" evidence="7">
    <location>
        <begin position="722"/>
        <end position="819"/>
    </location>
</feature>
<dbReference type="SUPFAM" id="SSF47781">
    <property type="entry name" value="RuvA domain 2-like"/>
    <property type="match status" value="1"/>
</dbReference>
<feature type="domain" description="UvrC family homology region profile" evidence="10">
    <location>
        <begin position="259"/>
        <end position="473"/>
    </location>
</feature>
<dbReference type="Pfam" id="PF01541">
    <property type="entry name" value="GIY-YIG"/>
    <property type="match status" value="1"/>
</dbReference>
<dbReference type="SMART" id="SM00465">
    <property type="entry name" value="GIYc"/>
    <property type="match status" value="1"/>
</dbReference>
<dbReference type="SUPFAM" id="SSF46600">
    <property type="entry name" value="C-terminal UvrC-binding domain of UvrB"/>
    <property type="match status" value="1"/>
</dbReference>
<dbReference type="RefSeq" id="WP_282704523.1">
    <property type="nucleotide sequence ID" value="NZ_JAAGKO020000011.1"/>
</dbReference>